<evidence type="ECO:0000313" key="2">
    <source>
        <dbReference type="EMBL" id="EFE71326.2"/>
    </source>
</evidence>
<feature type="region of interest" description="Disordered" evidence="1">
    <location>
        <begin position="31"/>
        <end position="68"/>
    </location>
</feature>
<dbReference type="AlphaFoldDB" id="D6A151"/>
<feature type="compositionally biased region" description="Basic and acidic residues" evidence="1">
    <location>
        <begin position="31"/>
        <end position="51"/>
    </location>
</feature>
<feature type="compositionally biased region" description="Low complexity" evidence="1">
    <location>
        <begin position="162"/>
        <end position="179"/>
    </location>
</feature>
<evidence type="ECO:0000313" key="3">
    <source>
        <dbReference type="Proteomes" id="UP000003824"/>
    </source>
</evidence>
<feature type="region of interest" description="Disordered" evidence="1">
    <location>
        <begin position="146"/>
        <end position="225"/>
    </location>
</feature>
<gene>
    <name evidence="2" type="ORF">SSFG_06564</name>
</gene>
<dbReference type="Proteomes" id="UP000003824">
    <property type="component" value="Unassembled WGS sequence"/>
</dbReference>
<proteinExistence type="predicted"/>
<evidence type="ECO:0000256" key="1">
    <source>
        <dbReference type="SAM" id="MobiDB-lite"/>
    </source>
</evidence>
<accession>D6A151</accession>
<sequence length="270" mass="28637">MEEPDRVPALPAPGLLVQAPRADGVVRLHHHGSDHVRPHEGETVVGDDPHHGRQACSTRTGPAAPGNVPDNHLSVEIGGRRSVRRRVHPLGAGHGDGWDWAASWHRPAFAEGPPMVPGLRVEGVTVAYGRYELRVHRVTGAPEGTRLTHTGWATGPEEALTSARSGCARGRSRSSGPARGPHPDRLRAGGGASRGAVSVGRGTAPRAGRDRLFPPRGPPWGRVRTGCPPRPSGTVRRCRAWCRRPTCPAWCAGPGCGRRAPRGCCGRPSS</sequence>
<dbReference type="eggNOG" id="COG4289">
    <property type="taxonomic scope" value="Bacteria"/>
</dbReference>
<reference evidence="3" key="1">
    <citation type="submission" date="2008-12" db="EMBL/GenBank/DDBJ databases">
        <title>Annotation of Streptomyces ghanaensis ATCC 14672.</title>
        <authorList>
            <consortium name="The Broad Institute Genome Sequencing Platform"/>
            <consortium name="Broad Institute Microbial Sequencing Center"/>
            <person name="Fischbach M."/>
            <person name="Ward D."/>
            <person name="Young S."/>
            <person name="Kodira C.D."/>
            <person name="Zeng Q."/>
            <person name="Koehrsen M."/>
            <person name="Godfrey P."/>
            <person name="Alvarado L."/>
            <person name="Berlin A.M."/>
            <person name="Borenstein D."/>
            <person name="Chen Z."/>
            <person name="Engels R."/>
            <person name="Freedman E."/>
            <person name="Gellesch M."/>
            <person name="Goldberg J."/>
            <person name="Griggs A."/>
            <person name="Gujja S."/>
            <person name="Heiman D.I."/>
            <person name="Hepburn T.A."/>
            <person name="Howarth C."/>
            <person name="Jen D."/>
            <person name="Larson L."/>
            <person name="Lewis B."/>
            <person name="Mehta T."/>
            <person name="Park D."/>
            <person name="Pearson M."/>
            <person name="Roberts A."/>
            <person name="Saif S."/>
            <person name="Shea T.D."/>
            <person name="Shenoy N."/>
            <person name="Sisk P."/>
            <person name="Stolte C."/>
            <person name="Sykes S.N."/>
            <person name="Walk T."/>
            <person name="White J."/>
            <person name="Yandava C."/>
            <person name="Straight P."/>
            <person name="Clardy J."/>
            <person name="Hung D."/>
            <person name="Kolter R."/>
            <person name="Mekalanos J."/>
            <person name="Walker S."/>
            <person name="Walsh C.T."/>
            <person name="Wieland B.L.C."/>
            <person name="Ilzarbe M."/>
            <person name="Galagan J."/>
            <person name="Nusbaum C."/>
            <person name="Birren B."/>
        </authorList>
    </citation>
    <scope>NUCLEOTIDE SEQUENCE [LARGE SCALE GENOMIC DNA]</scope>
    <source>
        <strain evidence="3">ATCC 14672 / DSM 40746 / JCM 4963 / KCTC 9882 / NRRL B-12104 / FH 1290</strain>
    </source>
</reference>
<dbReference type="EMBL" id="DS999641">
    <property type="protein sequence ID" value="EFE71326.2"/>
    <property type="molecule type" value="Genomic_DNA"/>
</dbReference>
<name>D6A151_STRV1</name>
<organism evidence="2 3">
    <name type="scientific">Streptomyces viridosporus (strain ATCC 14672 / DSM 40746 / JCM 4963 / KCTC 9882 / NRRL B-12104 / FH 1290)</name>
    <name type="common">Streptomyces ghanaensis</name>
    <dbReference type="NCBI Taxonomy" id="566461"/>
    <lineage>
        <taxon>Bacteria</taxon>
        <taxon>Bacillati</taxon>
        <taxon>Actinomycetota</taxon>
        <taxon>Actinomycetes</taxon>
        <taxon>Kitasatosporales</taxon>
        <taxon>Streptomycetaceae</taxon>
        <taxon>Streptomyces</taxon>
    </lineage>
</organism>
<protein>
    <submittedName>
        <fullName evidence="2">Uncharacterized protein</fullName>
    </submittedName>
</protein>